<dbReference type="RefSeq" id="XP_002740515.2">
    <property type="nucleotide sequence ID" value="XM_002740469.2"/>
</dbReference>
<dbReference type="PANTHER" id="PTHR11215">
    <property type="entry name" value="METAL DEPENDENT HYDROLASE - RELATED"/>
    <property type="match status" value="1"/>
</dbReference>
<name>A0ABM0GYZ6_SACKO</name>
<proteinExistence type="inferred from homology"/>
<keyword evidence="2" id="KW-1185">Reference proteome</keyword>
<evidence type="ECO:0000256" key="1">
    <source>
        <dbReference type="ARBA" id="ARBA00010105"/>
    </source>
</evidence>
<sequence length="390" mass="45271">MRISYAVKAHMLQFSVLILRCFHHTTRFGRHSATNFGSRSLSIFRMSEDNHAINLKKVKVCKKIGTHNGTFHCDEVLACFLLKQLPEYEHAEIIRTRDSCKLDTCDIVVDVGGVFDASKHRYDHHQRSFEESMNSLTSEKPWTTKLSSAGLVYLHFGHSVIARTLQTLPDDKITKIIFDKVYESFIEEVDAIDNGISQWDEKPRYLLTTNLSCRVSNLNPWWNDTKVDVEERFEKAMSMVGAEFLDRVLYYHKCWWPARSLVEESIKKRFEVDDSGEIIIFQQGGCPWKDHLFDLEEEMKIERPIKYVLYTDQNDNWRVQCVPIRKTSFENRVSLLEEWRGLRDDELSKVSGIPGCIFVHASGFIGGNKNKDGVLEMARHTLKKLRPAET</sequence>
<dbReference type="Proteomes" id="UP000694865">
    <property type="component" value="Unplaced"/>
</dbReference>
<organism evidence="2 3">
    <name type="scientific">Saccoglossus kowalevskii</name>
    <name type="common">Acorn worm</name>
    <dbReference type="NCBI Taxonomy" id="10224"/>
    <lineage>
        <taxon>Eukaryota</taxon>
        <taxon>Metazoa</taxon>
        <taxon>Hemichordata</taxon>
        <taxon>Enteropneusta</taxon>
        <taxon>Harrimaniidae</taxon>
        <taxon>Saccoglossus</taxon>
    </lineage>
</organism>
<dbReference type="GeneID" id="100366383"/>
<accession>A0ABM0GYZ6</accession>
<comment type="similarity">
    <text evidence="1">Belongs to the MYG1 family.</text>
</comment>
<evidence type="ECO:0000313" key="2">
    <source>
        <dbReference type="Proteomes" id="UP000694865"/>
    </source>
</evidence>
<evidence type="ECO:0000313" key="3">
    <source>
        <dbReference type="RefSeq" id="XP_002740515.2"/>
    </source>
</evidence>
<protein>
    <submittedName>
        <fullName evidence="3">UPF0160 protein MYG1, mitochondrial-like</fullName>
    </submittedName>
</protein>
<dbReference type="InterPro" id="IPR003226">
    <property type="entry name" value="MYG1_exonuclease"/>
</dbReference>
<dbReference type="Pfam" id="PF03690">
    <property type="entry name" value="MYG1_exonuc"/>
    <property type="match status" value="1"/>
</dbReference>
<reference evidence="3" key="1">
    <citation type="submission" date="2025-08" db="UniProtKB">
        <authorList>
            <consortium name="RefSeq"/>
        </authorList>
    </citation>
    <scope>IDENTIFICATION</scope>
    <source>
        <tissue evidence="3">Testes</tissue>
    </source>
</reference>
<gene>
    <name evidence="3" type="primary">LOC100366383</name>
</gene>
<dbReference type="PANTHER" id="PTHR11215:SF1">
    <property type="entry name" value="MYG1 EXONUCLEASE"/>
    <property type="match status" value="1"/>
</dbReference>